<comment type="function">
    <text evidence="9">Proton pump that utilizes the energy of pyrophosphate hydrolysis as the driving force for proton movement across the membrane. Generates a proton motive force.</text>
</comment>
<feature type="transmembrane region" description="Helical" evidence="9">
    <location>
        <begin position="579"/>
        <end position="600"/>
    </location>
</feature>
<dbReference type="NCBIfam" id="NF001960">
    <property type="entry name" value="PRK00733.3-5"/>
    <property type="match status" value="1"/>
</dbReference>
<comment type="caution">
    <text evidence="9">Lacks conserved residue(s) required for the propagation of feature annotation.</text>
</comment>
<keyword evidence="8 9" id="KW-0472">Membrane</keyword>
<dbReference type="InterPro" id="IPR004131">
    <property type="entry name" value="PPase-energised_H-pump"/>
</dbReference>
<dbReference type="Proteomes" id="UP001141619">
    <property type="component" value="Unassembled WGS sequence"/>
</dbReference>
<feature type="transmembrane region" description="Helical" evidence="9">
    <location>
        <begin position="81"/>
        <end position="102"/>
    </location>
</feature>
<feature type="transmembrane region" description="Helical" evidence="9">
    <location>
        <begin position="509"/>
        <end position="526"/>
    </location>
</feature>
<keyword evidence="9" id="KW-0375">Hydrogen ion transport</keyword>
<feature type="transmembrane region" description="Helical" evidence="9">
    <location>
        <begin position="408"/>
        <end position="429"/>
    </location>
</feature>
<keyword evidence="3 9" id="KW-0812">Transmembrane</keyword>
<keyword evidence="2 9" id="KW-0813">Transport</keyword>
<keyword evidence="7 9" id="KW-0406">Ion transport</keyword>
<feature type="transmembrane region" description="Helical" evidence="9">
    <location>
        <begin position="606"/>
        <end position="629"/>
    </location>
</feature>
<evidence type="ECO:0000256" key="3">
    <source>
        <dbReference type="ARBA" id="ARBA00022692"/>
    </source>
</evidence>
<dbReference type="HAMAP" id="MF_01129">
    <property type="entry name" value="PPase_energized_pump"/>
    <property type="match status" value="1"/>
</dbReference>
<dbReference type="AlphaFoldDB" id="A0A9X3TYR9"/>
<organism evidence="10 11">
    <name type="scientific">Govanella unica</name>
    <dbReference type="NCBI Taxonomy" id="2975056"/>
    <lineage>
        <taxon>Bacteria</taxon>
        <taxon>Pseudomonadati</taxon>
        <taxon>Pseudomonadota</taxon>
        <taxon>Alphaproteobacteria</taxon>
        <taxon>Emcibacterales</taxon>
        <taxon>Govanellaceae</taxon>
        <taxon>Govanella</taxon>
    </lineage>
</organism>
<name>A0A9X3TYR9_9PROT</name>
<proteinExistence type="inferred from homology"/>
<feature type="transmembrane region" description="Helical" evidence="9">
    <location>
        <begin position="472"/>
        <end position="489"/>
    </location>
</feature>
<dbReference type="GO" id="GO:0012505">
    <property type="term" value="C:endomembrane system"/>
    <property type="evidence" value="ECO:0007669"/>
    <property type="project" value="UniProtKB-SubCell"/>
</dbReference>
<dbReference type="GO" id="GO:0000287">
    <property type="term" value="F:magnesium ion binding"/>
    <property type="evidence" value="ECO:0007669"/>
    <property type="project" value="UniProtKB-UniRule"/>
</dbReference>
<sequence length="695" mass="71293">MLIASVLNLTIVAGLIAVLYGVITARAVLSASPGNARMQEVAAAIQEGARAYLNRQYTTIAIVGVVVAIILFVVLGKYPAIGFVIGSVLSGATGYIGMNVSVRANVRTAEASRHGLQKGLDLAFKSGAVTGMLVAGLALLGVAGYYATLTRMGISGRPLVNALVALGFGASLISIFARLGGGIFTKGADVGADLVGKVEAGIPEDDPRNPAVIADNVGDNVGDCAGMAADLFETYAVTTVATMVLASIFFAGHAGLEAIMVYPLAICGICILTSIIGTWFVRLGKSQNIMGALYKGFIACAVLSVPAIYLVTRETIGFGDIAMVGEHMVTGMKLFYCAVVGLVVTGLLVWVTEYYTGTNYRPVQSVAKASTTGHGTNIIQGLAVSMEATAVPALVIVTGIIVTFTLAGLFGLAVAVTSMLALAGMVVALDAYGPVTDNAGGIAEMAGLDKDVRKVTDALDAVGNTTKAVTKGYAIGSAGLGALVLFAAYTEDLKTYFSHVDVNFELGNPYVVVGLLLGGLLPYLFGAMGMTAVGRAAGSVVVEVRRQFKEIPGIMEGTAKPDYGRAVDLLTKAAIKEMIIPSLLPVLAPVVLYFVINAIAGQGNAFAAVGAMLMGVIVTGLFVAISMTAGGGAWDNAKKYIEDGHYGGKGSEAHKAAVTGDTVGDPYKDTAGPAVNPMIKITNIVALLLLAALSH</sequence>
<feature type="transmembrane region" description="Helical" evidence="9">
    <location>
        <begin position="378"/>
        <end position="402"/>
    </location>
</feature>
<dbReference type="NCBIfam" id="NF001951">
    <property type="entry name" value="PRK00733.1-2"/>
    <property type="match status" value="1"/>
</dbReference>
<comment type="similarity">
    <text evidence="9">Belongs to the H(+)-translocating pyrophosphatase (TC 3.A.10) family. K(+)-insensitive subfamily.</text>
</comment>
<comment type="subunit">
    <text evidence="9">Homodimer.</text>
</comment>
<dbReference type="GO" id="GO:0005886">
    <property type="term" value="C:plasma membrane"/>
    <property type="evidence" value="ECO:0007669"/>
    <property type="project" value="UniProtKB-SubCell"/>
</dbReference>
<dbReference type="GO" id="GO:0004427">
    <property type="term" value="F:inorganic diphosphate phosphatase activity"/>
    <property type="evidence" value="ECO:0007669"/>
    <property type="project" value="UniProtKB-UniRule"/>
</dbReference>
<feature type="transmembrane region" description="Helical" evidence="9">
    <location>
        <begin position="332"/>
        <end position="351"/>
    </location>
</feature>
<feature type="transmembrane region" description="Helical" evidence="9">
    <location>
        <begin position="293"/>
        <end position="312"/>
    </location>
</feature>
<keyword evidence="6 9" id="KW-1133">Transmembrane helix</keyword>
<evidence type="ECO:0000256" key="2">
    <source>
        <dbReference type="ARBA" id="ARBA00022448"/>
    </source>
</evidence>
<evidence type="ECO:0000256" key="6">
    <source>
        <dbReference type="ARBA" id="ARBA00022989"/>
    </source>
</evidence>
<feature type="transmembrane region" description="Helical" evidence="9">
    <location>
        <begin position="260"/>
        <end position="281"/>
    </location>
</feature>
<keyword evidence="4 9" id="KW-0460">Magnesium</keyword>
<reference evidence="10" key="1">
    <citation type="submission" date="2022-08" db="EMBL/GenBank/DDBJ databases">
        <authorList>
            <person name="Vandamme P."/>
            <person name="Hettiarachchi A."/>
            <person name="Peeters C."/>
            <person name="Cnockaert M."/>
            <person name="Carlier A."/>
        </authorList>
    </citation>
    <scope>NUCLEOTIDE SEQUENCE</scope>
    <source>
        <strain evidence="10">LMG 31809</strain>
    </source>
</reference>
<evidence type="ECO:0000256" key="1">
    <source>
        <dbReference type="ARBA" id="ARBA00004127"/>
    </source>
</evidence>
<dbReference type="PANTHER" id="PTHR31998">
    <property type="entry name" value="K(+)-INSENSITIVE PYROPHOSPHATE-ENERGIZED PROTON PUMP"/>
    <property type="match status" value="1"/>
</dbReference>
<keyword evidence="9" id="KW-1003">Cell membrane</keyword>
<evidence type="ECO:0000256" key="7">
    <source>
        <dbReference type="ARBA" id="ARBA00023065"/>
    </source>
</evidence>
<evidence type="ECO:0000256" key="4">
    <source>
        <dbReference type="ARBA" id="ARBA00022842"/>
    </source>
</evidence>
<reference evidence="10" key="2">
    <citation type="journal article" date="2023" name="Syst. Appl. Microbiol.">
        <title>Govania unica gen. nov., sp. nov., a rare biosphere bacterium that represents a novel family in the class Alphaproteobacteria.</title>
        <authorList>
            <person name="Vandamme P."/>
            <person name="Peeters C."/>
            <person name="Hettiarachchi A."/>
            <person name="Cnockaert M."/>
            <person name="Carlier A."/>
        </authorList>
    </citation>
    <scope>NUCLEOTIDE SEQUENCE</scope>
    <source>
        <strain evidence="10">LMG 31809</strain>
    </source>
</reference>
<feature type="transmembrane region" description="Helical" evidence="9">
    <location>
        <begin position="122"/>
        <end position="147"/>
    </location>
</feature>
<dbReference type="EC" id="7.1.3.1" evidence="9"/>
<dbReference type="GO" id="GO:0009678">
    <property type="term" value="F:diphosphate hydrolysis-driven proton transmembrane transporter activity"/>
    <property type="evidence" value="ECO:0007669"/>
    <property type="project" value="UniProtKB-UniRule"/>
</dbReference>
<keyword evidence="5 9" id="KW-1278">Translocase</keyword>
<evidence type="ECO:0000256" key="9">
    <source>
        <dbReference type="HAMAP-Rule" id="MF_01129"/>
    </source>
</evidence>
<feature type="site" description="Determinant of potassium independence" evidence="9">
    <location>
        <position position="467"/>
    </location>
</feature>
<dbReference type="Pfam" id="PF03030">
    <property type="entry name" value="H_PPase"/>
    <property type="match status" value="1"/>
</dbReference>
<comment type="catalytic activity">
    <reaction evidence="9">
        <text>diphosphate + H2O + H(+)(in) = 2 phosphate + 2 H(+)(out)</text>
        <dbReference type="Rhea" id="RHEA:13973"/>
        <dbReference type="ChEBI" id="CHEBI:15377"/>
        <dbReference type="ChEBI" id="CHEBI:15378"/>
        <dbReference type="ChEBI" id="CHEBI:33019"/>
        <dbReference type="ChEBI" id="CHEBI:43474"/>
        <dbReference type="EC" id="7.1.3.1"/>
    </reaction>
</comment>
<dbReference type="PIRSF" id="PIRSF001265">
    <property type="entry name" value="H+-PPase"/>
    <property type="match status" value="1"/>
</dbReference>
<accession>A0A9X3TYR9</accession>
<feature type="transmembrane region" description="Helical" evidence="9">
    <location>
        <begin position="159"/>
        <end position="177"/>
    </location>
</feature>
<keyword evidence="11" id="KW-1185">Reference proteome</keyword>
<evidence type="ECO:0000256" key="5">
    <source>
        <dbReference type="ARBA" id="ARBA00022967"/>
    </source>
</evidence>
<gene>
    <name evidence="9" type="primary">hppA</name>
    <name evidence="10" type="ORF">NYP16_09035</name>
</gene>
<evidence type="ECO:0000256" key="8">
    <source>
        <dbReference type="ARBA" id="ARBA00023136"/>
    </source>
</evidence>
<dbReference type="EMBL" id="JANWOI010000003">
    <property type="protein sequence ID" value="MDA5194093.1"/>
    <property type="molecule type" value="Genomic_DNA"/>
</dbReference>
<comment type="cofactor">
    <cofactor evidence="9">
        <name>Mg(2+)</name>
        <dbReference type="ChEBI" id="CHEBI:18420"/>
    </cofactor>
</comment>
<feature type="transmembrane region" description="Helical" evidence="9">
    <location>
        <begin position="57"/>
        <end position="75"/>
    </location>
</feature>
<evidence type="ECO:0000313" key="11">
    <source>
        <dbReference type="Proteomes" id="UP001141619"/>
    </source>
</evidence>
<evidence type="ECO:0000313" key="10">
    <source>
        <dbReference type="EMBL" id="MDA5194093.1"/>
    </source>
</evidence>
<comment type="caution">
    <text evidence="10">The sequence shown here is derived from an EMBL/GenBank/DDBJ whole genome shotgun (WGS) entry which is preliminary data.</text>
</comment>
<dbReference type="NCBIfam" id="TIGR01104">
    <property type="entry name" value="V_PPase"/>
    <property type="match status" value="1"/>
</dbReference>
<dbReference type="RefSeq" id="WP_274943799.1">
    <property type="nucleotide sequence ID" value="NZ_JANWOI010000003.1"/>
</dbReference>
<feature type="transmembrane region" description="Helical" evidence="9">
    <location>
        <begin position="6"/>
        <end position="29"/>
    </location>
</feature>
<feature type="transmembrane region" description="Helical" evidence="9">
    <location>
        <begin position="235"/>
        <end position="254"/>
    </location>
</feature>
<comment type="subcellular location">
    <subcellularLocation>
        <location evidence="9">Cell membrane</location>
        <topology evidence="9">Multi-pass membrane protein</topology>
    </subcellularLocation>
    <subcellularLocation>
        <location evidence="1">Endomembrane system</location>
        <topology evidence="1">Multi-pass membrane protein</topology>
    </subcellularLocation>
</comment>
<protein>
    <recommendedName>
        <fullName evidence="9">K(+)-insensitive pyrophosphate-energized proton pump</fullName>
        <ecNumber evidence="9">7.1.3.1</ecNumber>
    </recommendedName>
    <alternativeName>
        <fullName evidence="9">Membrane-bound proton-translocating pyrophosphatase</fullName>
    </alternativeName>
    <alternativeName>
        <fullName evidence="9">Pyrophosphate-energized inorganic pyrophosphatase</fullName>
        <shortName evidence="9">H(+)-PPase</shortName>
    </alternativeName>
</protein>
<keyword evidence="10" id="KW-0378">Hydrolase</keyword>